<reference evidence="2 3" key="1">
    <citation type="journal article" date="2011" name="J. Gen. Appl. Microbiol.">
        <title>Draft genome sequencing of the enigmatic yeast Saitoella complicata.</title>
        <authorList>
            <person name="Nishida H."/>
            <person name="Hamamoto M."/>
            <person name="Sugiyama J."/>
        </authorList>
    </citation>
    <scope>NUCLEOTIDE SEQUENCE [LARGE SCALE GENOMIC DNA]</scope>
    <source>
        <strain evidence="2 3">NRRL Y-17804</strain>
    </source>
</reference>
<keyword evidence="3" id="KW-1185">Reference proteome</keyword>
<dbReference type="Proteomes" id="UP000033140">
    <property type="component" value="Unassembled WGS sequence"/>
</dbReference>
<protein>
    <submittedName>
        <fullName evidence="2">Uncharacterized protein</fullName>
    </submittedName>
</protein>
<dbReference type="EMBL" id="BACD03000023">
    <property type="protein sequence ID" value="GAO49526.1"/>
    <property type="molecule type" value="Genomic_DNA"/>
</dbReference>
<reference evidence="2 3" key="3">
    <citation type="journal article" date="2015" name="Genome Announc.">
        <title>Draft Genome Sequence of the Archiascomycetous Yeast Saitoella complicata.</title>
        <authorList>
            <person name="Yamauchi K."/>
            <person name="Kondo S."/>
            <person name="Hamamoto M."/>
            <person name="Takahashi Y."/>
            <person name="Ogura Y."/>
            <person name="Hayashi T."/>
            <person name="Nishida H."/>
        </authorList>
    </citation>
    <scope>NUCLEOTIDE SEQUENCE [LARGE SCALE GENOMIC DNA]</scope>
    <source>
        <strain evidence="2 3">NRRL Y-17804</strain>
    </source>
</reference>
<feature type="region of interest" description="Disordered" evidence="1">
    <location>
        <begin position="1"/>
        <end position="90"/>
    </location>
</feature>
<comment type="caution">
    <text evidence="2">The sequence shown here is derived from an EMBL/GenBank/DDBJ whole genome shotgun (WGS) entry which is preliminary data.</text>
</comment>
<dbReference type="AlphaFoldDB" id="A0A0E9NIM4"/>
<sequence>MSAKDQGTYVSEQNPTLSTSGLPQLDPPAKGYEASPGDLKRELATGSGAQTIDEQVAGSDNPVPRDSAARVGSDLTATADETKPVGSKGV</sequence>
<gene>
    <name evidence="2" type="ORF">G7K_3675-t1</name>
</gene>
<feature type="compositionally biased region" description="Polar residues" evidence="1">
    <location>
        <begin position="8"/>
        <end position="22"/>
    </location>
</feature>
<evidence type="ECO:0000256" key="1">
    <source>
        <dbReference type="SAM" id="MobiDB-lite"/>
    </source>
</evidence>
<proteinExistence type="predicted"/>
<evidence type="ECO:0000313" key="3">
    <source>
        <dbReference type="Proteomes" id="UP000033140"/>
    </source>
</evidence>
<organism evidence="2 3">
    <name type="scientific">Saitoella complicata (strain BCRC 22490 / CBS 7301 / JCM 7358 / NBRC 10748 / NRRL Y-17804)</name>
    <dbReference type="NCBI Taxonomy" id="698492"/>
    <lineage>
        <taxon>Eukaryota</taxon>
        <taxon>Fungi</taxon>
        <taxon>Dikarya</taxon>
        <taxon>Ascomycota</taxon>
        <taxon>Taphrinomycotina</taxon>
        <taxon>Taphrinomycotina incertae sedis</taxon>
        <taxon>Saitoella</taxon>
    </lineage>
</organism>
<evidence type="ECO:0000313" key="2">
    <source>
        <dbReference type="EMBL" id="GAO49526.1"/>
    </source>
</evidence>
<accession>A0A0E9NIM4</accession>
<reference evidence="2 3" key="2">
    <citation type="journal article" date="2014" name="J. Gen. Appl. Microbiol.">
        <title>The early diverging ascomycetous budding yeast Saitoella complicata has three histone deacetylases belonging to the Clr6, Hos2, and Rpd3 lineages.</title>
        <authorList>
            <person name="Nishida H."/>
            <person name="Matsumoto T."/>
            <person name="Kondo S."/>
            <person name="Hamamoto M."/>
            <person name="Yoshikawa H."/>
        </authorList>
    </citation>
    <scope>NUCLEOTIDE SEQUENCE [LARGE SCALE GENOMIC DNA]</scope>
    <source>
        <strain evidence="2 3">NRRL Y-17804</strain>
    </source>
</reference>
<name>A0A0E9NIM4_SAICN</name>